<proteinExistence type="inferred from homology"/>
<dbReference type="GO" id="GO:0005524">
    <property type="term" value="F:ATP binding"/>
    <property type="evidence" value="ECO:0007669"/>
    <property type="project" value="UniProtKB-KW"/>
</dbReference>
<dbReference type="GO" id="GO:0046872">
    <property type="term" value="F:metal ion binding"/>
    <property type="evidence" value="ECO:0007669"/>
    <property type="project" value="UniProtKB-KW"/>
</dbReference>
<keyword evidence="12" id="KW-1185">Reference proteome</keyword>
<reference evidence="11 12" key="1">
    <citation type="submission" date="2007-08" db="EMBL/GenBank/DDBJ databases">
        <title>Complete sequence of Thermotoga lettingae TMO.</title>
        <authorList>
            <consortium name="US DOE Joint Genome Institute"/>
            <person name="Copeland A."/>
            <person name="Lucas S."/>
            <person name="Lapidus A."/>
            <person name="Barry K."/>
            <person name="Glavina del Rio T."/>
            <person name="Dalin E."/>
            <person name="Tice H."/>
            <person name="Pitluck S."/>
            <person name="Foster B."/>
            <person name="Bruce D."/>
            <person name="Schmutz J."/>
            <person name="Larimer F."/>
            <person name="Land M."/>
            <person name="Hauser L."/>
            <person name="Kyrpides N."/>
            <person name="Mikhailova N."/>
            <person name="Nelson K."/>
            <person name="Gogarten J.P."/>
            <person name="Noll K."/>
            <person name="Richardson P."/>
        </authorList>
    </citation>
    <scope>NUCLEOTIDE SEQUENCE [LARGE SCALE GENOMIC DNA]</scope>
    <source>
        <strain evidence="12">ATCC BAA-301 / DSM 14385 / NBRC 107922 / TMO</strain>
    </source>
</reference>
<dbReference type="PANTHER" id="PTHR33571:SF14">
    <property type="entry name" value="PROTEIN ADENYLYLTRANSFERASE MJ0435-RELATED"/>
    <property type="match status" value="1"/>
</dbReference>
<keyword evidence="2" id="KW-1277">Toxin-antitoxin system</keyword>
<evidence type="ECO:0000256" key="1">
    <source>
        <dbReference type="ARBA" id="ARBA00001946"/>
    </source>
</evidence>
<dbReference type="RefSeq" id="WP_012003496.1">
    <property type="nucleotide sequence ID" value="NC_009828.1"/>
</dbReference>
<comment type="cofactor">
    <cofactor evidence="1">
        <name>Mg(2+)</name>
        <dbReference type="ChEBI" id="CHEBI:18420"/>
    </cofactor>
</comment>
<dbReference type="HOGENOM" id="CLU_130257_10_1_0"/>
<evidence type="ECO:0000313" key="12">
    <source>
        <dbReference type="Proteomes" id="UP000002016"/>
    </source>
</evidence>
<evidence type="ECO:0000313" key="11">
    <source>
        <dbReference type="EMBL" id="ABV34020.1"/>
    </source>
</evidence>
<dbReference type="eggNOG" id="COG1669">
    <property type="taxonomic scope" value="Bacteria"/>
</dbReference>
<dbReference type="AlphaFoldDB" id="A8F786"/>
<dbReference type="STRING" id="416591.Tlet_1464"/>
<name>A8F786_PSELT</name>
<sequence length="100" mass="11521">MKKEEILKTLRDNMGEIRKFGVKKIGIFGSAARNELREDSDIDFVVEFEEGKGNMKDFIGLIDFLEALFSRQADILTPCGIESIRISYVKENIKKELEYV</sequence>
<comment type="similarity">
    <text evidence="9">Belongs to the MntA antitoxin family.</text>
</comment>
<evidence type="ECO:0000256" key="8">
    <source>
        <dbReference type="ARBA" id="ARBA00022842"/>
    </source>
</evidence>
<keyword evidence="5" id="KW-0479">Metal-binding</keyword>
<dbReference type="Proteomes" id="UP000002016">
    <property type="component" value="Chromosome"/>
</dbReference>
<dbReference type="Pfam" id="PF01909">
    <property type="entry name" value="NTP_transf_2"/>
    <property type="match status" value="1"/>
</dbReference>
<evidence type="ECO:0000256" key="6">
    <source>
        <dbReference type="ARBA" id="ARBA00022741"/>
    </source>
</evidence>
<dbReference type="InterPro" id="IPR052038">
    <property type="entry name" value="Type-VII_TA_antitoxin"/>
</dbReference>
<dbReference type="InterPro" id="IPR043519">
    <property type="entry name" value="NT_sf"/>
</dbReference>
<gene>
    <name evidence="11" type="ordered locus">Tlet_1464</name>
</gene>
<organism evidence="11 12">
    <name type="scientific">Pseudothermotoga lettingae (strain ATCC BAA-301 / DSM 14385 / NBRC 107922 / TMO)</name>
    <name type="common">Thermotoga lettingae</name>
    <dbReference type="NCBI Taxonomy" id="416591"/>
    <lineage>
        <taxon>Bacteria</taxon>
        <taxon>Thermotogati</taxon>
        <taxon>Thermotogota</taxon>
        <taxon>Thermotogae</taxon>
        <taxon>Thermotogales</taxon>
        <taxon>Thermotogaceae</taxon>
        <taxon>Pseudothermotoga</taxon>
    </lineage>
</organism>
<accession>A8F786</accession>
<dbReference type="InterPro" id="IPR002934">
    <property type="entry name" value="Polymerase_NTP_transf_dom"/>
</dbReference>
<evidence type="ECO:0000256" key="3">
    <source>
        <dbReference type="ARBA" id="ARBA00022679"/>
    </source>
</evidence>
<dbReference type="EMBL" id="CP000812">
    <property type="protein sequence ID" value="ABV34020.1"/>
    <property type="molecule type" value="Genomic_DNA"/>
</dbReference>
<protein>
    <submittedName>
        <fullName evidence="11">DNA polymerase beta domain protein region</fullName>
    </submittedName>
</protein>
<evidence type="ECO:0000256" key="4">
    <source>
        <dbReference type="ARBA" id="ARBA00022695"/>
    </source>
</evidence>
<evidence type="ECO:0000256" key="7">
    <source>
        <dbReference type="ARBA" id="ARBA00022840"/>
    </source>
</evidence>
<dbReference type="GO" id="GO:0016779">
    <property type="term" value="F:nucleotidyltransferase activity"/>
    <property type="evidence" value="ECO:0007669"/>
    <property type="project" value="UniProtKB-KW"/>
</dbReference>
<keyword evidence="8" id="KW-0460">Magnesium</keyword>
<feature type="domain" description="Polymerase nucleotidyl transferase" evidence="10">
    <location>
        <begin position="8"/>
        <end position="99"/>
    </location>
</feature>
<dbReference type="CDD" id="cd05403">
    <property type="entry name" value="NT_KNTase_like"/>
    <property type="match status" value="1"/>
</dbReference>
<dbReference type="SUPFAM" id="SSF81301">
    <property type="entry name" value="Nucleotidyltransferase"/>
    <property type="match status" value="1"/>
</dbReference>
<dbReference type="KEGG" id="tle:Tlet_1464"/>
<keyword evidence="6" id="KW-0547">Nucleotide-binding</keyword>
<keyword evidence="4" id="KW-0548">Nucleotidyltransferase</keyword>
<evidence type="ECO:0000256" key="5">
    <source>
        <dbReference type="ARBA" id="ARBA00022723"/>
    </source>
</evidence>
<dbReference type="Gene3D" id="3.30.460.10">
    <property type="entry name" value="Beta Polymerase, domain 2"/>
    <property type="match status" value="1"/>
</dbReference>
<evidence type="ECO:0000259" key="10">
    <source>
        <dbReference type="Pfam" id="PF01909"/>
    </source>
</evidence>
<keyword evidence="7" id="KW-0067">ATP-binding</keyword>
<evidence type="ECO:0000256" key="9">
    <source>
        <dbReference type="ARBA" id="ARBA00038276"/>
    </source>
</evidence>
<reference evidence="11 12" key="2">
    <citation type="journal article" date="2009" name="Proc. Natl. Acad. Sci. U.S.A.">
        <title>On the chimeric nature, thermophilic origin, and phylogenetic placement of the Thermotogales.</title>
        <authorList>
            <person name="Zhaxybayeva O."/>
            <person name="Swithers K.S."/>
            <person name="Lapierre P."/>
            <person name="Fournier G.P."/>
            <person name="Bickhart D.M."/>
            <person name="DeBoy R.T."/>
            <person name="Nelson K.E."/>
            <person name="Nesbo C.L."/>
            <person name="Doolittle W.F."/>
            <person name="Gogarten J.P."/>
            <person name="Noll K.M."/>
        </authorList>
    </citation>
    <scope>NUCLEOTIDE SEQUENCE [LARGE SCALE GENOMIC DNA]</scope>
    <source>
        <strain evidence="12">ATCC BAA-301 / DSM 14385 / NBRC 107922 / TMO</strain>
    </source>
</reference>
<keyword evidence="3" id="KW-0808">Transferase</keyword>
<evidence type="ECO:0000256" key="2">
    <source>
        <dbReference type="ARBA" id="ARBA00022649"/>
    </source>
</evidence>
<dbReference type="PANTHER" id="PTHR33571">
    <property type="entry name" value="SSL8005 PROTEIN"/>
    <property type="match status" value="1"/>
</dbReference>